<dbReference type="Gene3D" id="1.10.260.40">
    <property type="entry name" value="lambda repressor-like DNA-binding domains"/>
    <property type="match status" value="1"/>
</dbReference>
<dbReference type="GO" id="GO:0003700">
    <property type="term" value="F:DNA-binding transcription factor activity"/>
    <property type="evidence" value="ECO:0007669"/>
    <property type="project" value="TreeGrafter"/>
</dbReference>
<organism evidence="5 6">
    <name type="scientific">Streptomonospora nanhaiensis</name>
    <dbReference type="NCBI Taxonomy" id="1323731"/>
    <lineage>
        <taxon>Bacteria</taxon>
        <taxon>Bacillati</taxon>
        <taxon>Actinomycetota</taxon>
        <taxon>Actinomycetes</taxon>
        <taxon>Streptosporangiales</taxon>
        <taxon>Nocardiopsidaceae</taxon>
        <taxon>Streptomonospora</taxon>
    </lineage>
</organism>
<comment type="caution">
    <text evidence="5">The sequence shown here is derived from an EMBL/GenBank/DDBJ whole genome shotgun (WGS) entry which is preliminary data.</text>
</comment>
<feature type="domain" description="HTH lacI-type" evidence="4">
    <location>
        <begin position="1"/>
        <end position="53"/>
    </location>
</feature>
<dbReference type="GO" id="GO:0000976">
    <property type="term" value="F:transcription cis-regulatory region binding"/>
    <property type="evidence" value="ECO:0007669"/>
    <property type="project" value="TreeGrafter"/>
</dbReference>
<evidence type="ECO:0000256" key="1">
    <source>
        <dbReference type="ARBA" id="ARBA00023015"/>
    </source>
</evidence>
<dbReference type="PANTHER" id="PTHR30146:SF109">
    <property type="entry name" value="HTH-TYPE TRANSCRIPTIONAL REGULATOR GALS"/>
    <property type="match status" value="1"/>
</dbReference>
<evidence type="ECO:0000259" key="4">
    <source>
        <dbReference type="PROSITE" id="PS50932"/>
    </source>
</evidence>
<keyword evidence="2 5" id="KW-0238">DNA-binding</keyword>
<name>A0A853BJE2_9ACTN</name>
<gene>
    <name evidence="5" type="ORF">HNR12_001670</name>
</gene>
<dbReference type="SMART" id="SM00354">
    <property type="entry name" value="HTH_LACI"/>
    <property type="match status" value="1"/>
</dbReference>
<dbReference type="InterPro" id="IPR028082">
    <property type="entry name" value="Peripla_BP_I"/>
</dbReference>
<accession>A0A853BJE2</accession>
<protein>
    <submittedName>
        <fullName evidence="5">DNA-binding LacI/PurR family transcriptional regulator</fullName>
    </submittedName>
</protein>
<keyword evidence="3" id="KW-0804">Transcription</keyword>
<dbReference type="PANTHER" id="PTHR30146">
    <property type="entry name" value="LACI-RELATED TRANSCRIPTIONAL REPRESSOR"/>
    <property type="match status" value="1"/>
</dbReference>
<evidence type="ECO:0000256" key="2">
    <source>
        <dbReference type="ARBA" id="ARBA00023125"/>
    </source>
</evidence>
<evidence type="ECO:0000313" key="5">
    <source>
        <dbReference type="EMBL" id="NYI95393.1"/>
    </source>
</evidence>
<dbReference type="Pfam" id="PF13377">
    <property type="entry name" value="Peripla_BP_3"/>
    <property type="match status" value="1"/>
</dbReference>
<dbReference type="Gene3D" id="3.40.50.2300">
    <property type="match status" value="2"/>
</dbReference>
<dbReference type="InterPro" id="IPR000843">
    <property type="entry name" value="HTH_LacI"/>
</dbReference>
<evidence type="ECO:0000256" key="3">
    <source>
        <dbReference type="ARBA" id="ARBA00023163"/>
    </source>
</evidence>
<dbReference type="Pfam" id="PF00356">
    <property type="entry name" value="LacI"/>
    <property type="match status" value="1"/>
</dbReference>
<dbReference type="PROSITE" id="PS00356">
    <property type="entry name" value="HTH_LACI_1"/>
    <property type="match status" value="1"/>
</dbReference>
<keyword evidence="1" id="KW-0805">Transcription regulation</keyword>
<dbReference type="PROSITE" id="PS50932">
    <property type="entry name" value="HTH_LACI_2"/>
    <property type="match status" value="1"/>
</dbReference>
<proteinExistence type="predicted"/>
<reference evidence="5 6" key="1">
    <citation type="submission" date="2020-07" db="EMBL/GenBank/DDBJ databases">
        <title>Sequencing the genomes of 1000 actinobacteria strains.</title>
        <authorList>
            <person name="Klenk H.-P."/>
        </authorList>
    </citation>
    <scope>NUCLEOTIDE SEQUENCE [LARGE SCALE GENOMIC DNA]</scope>
    <source>
        <strain evidence="5 6">DSM 45927</strain>
    </source>
</reference>
<sequence length="332" mass="35478">MADVARLAGVSHQTVSRVLNGHPNVRAETQARVQAAIEELGYRRNSSARALVTRRTGVIGVVAFDTIHYGPAQTLAGIEHAARADGYFLSVVTLQTVTPAAVREAMDYLAQQSVEGYVVIAPKRAVVEGLADQPAGRPVVAVEGGEAPDLPMVCVDQVGGGYLATRHLLDLGHRTVHHVGGPRDWLEAEGRIEGWRRALEEAGAEVPEPHFGDWRPRSGYDIGVRLARDPGITAVFVANDQMALGTLRALAEAGVRVPEDVSVVGFDDIPESEFFTPPLTTVAQDFTEVGRRGIGLLIDLLKEPGGATAEPPARRVVPARLVIRTSTAPARP</sequence>
<dbReference type="InterPro" id="IPR046335">
    <property type="entry name" value="LacI/GalR-like_sensor"/>
</dbReference>
<evidence type="ECO:0000313" key="6">
    <source>
        <dbReference type="Proteomes" id="UP000575985"/>
    </source>
</evidence>
<dbReference type="AlphaFoldDB" id="A0A853BJE2"/>
<dbReference type="RefSeq" id="WP_246425033.1">
    <property type="nucleotide sequence ID" value="NZ_JACCFO010000001.1"/>
</dbReference>
<dbReference type="SUPFAM" id="SSF53822">
    <property type="entry name" value="Periplasmic binding protein-like I"/>
    <property type="match status" value="1"/>
</dbReference>
<dbReference type="CDD" id="cd01574">
    <property type="entry name" value="PBP1_LacI"/>
    <property type="match status" value="1"/>
</dbReference>
<dbReference type="Proteomes" id="UP000575985">
    <property type="component" value="Unassembled WGS sequence"/>
</dbReference>
<dbReference type="SUPFAM" id="SSF47413">
    <property type="entry name" value="lambda repressor-like DNA-binding domains"/>
    <property type="match status" value="1"/>
</dbReference>
<dbReference type="CDD" id="cd01392">
    <property type="entry name" value="HTH_LacI"/>
    <property type="match status" value="1"/>
</dbReference>
<keyword evidence="6" id="KW-1185">Reference proteome</keyword>
<dbReference type="EMBL" id="JACCFO010000001">
    <property type="protein sequence ID" value="NYI95393.1"/>
    <property type="molecule type" value="Genomic_DNA"/>
</dbReference>
<dbReference type="InterPro" id="IPR010982">
    <property type="entry name" value="Lambda_DNA-bd_dom_sf"/>
</dbReference>